<proteinExistence type="inferred from homology"/>
<evidence type="ECO:0000256" key="6">
    <source>
        <dbReference type="ARBA" id="ARBA00023212"/>
    </source>
</evidence>
<reference evidence="9" key="1">
    <citation type="submission" date="2021-02" db="EMBL/GenBank/DDBJ databases">
        <authorList>
            <person name="Steward A R."/>
        </authorList>
    </citation>
    <scope>NUCLEOTIDE SEQUENCE</scope>
</reference>
<dbReference type="OrthoDB" id="10255048at2759"/>
<evidence type="ECO:0000256" key="3">
    <source>
        <dbReference type="ARBA" id="ARBA00022490"/>
    </source>
</evidence>
<protein>
    <recommendedName>
        <fullName evidence="8">Transforming acidic coiled-coil-containing protein C-terminal domain-containing protein</fullName>
    </recommendedName>
</protein>
<evidence type="ECO:0000313" key="10">
    <source>
        <dbReference type="Proteomes" id="UP000663880"/>
    </source>
</evidence>
<dbReference type="Pfam" id="PF05010">
    <property type="entry name" value="TACC_C"/>
    <property type="match status" value="1"/>
</dbReference>
<dbReference type="PANTHER" id="PTHR13924:SF10">
    <property type="entry name" value="TRANSFORMING ACIDIC COILED-COIL PROTEIN, ISOFORM K"/>
    <property type="match status" value="1"/>
</dbReference>
<evidence type="ECO:0000256" key="5">
    <source>
        <dbReference type="ARBA" id="ARBA00023054"/>
    </source>
</evidence>
<feature type="coiled-coil region" evidence="7">
    <location>
        <begin position="564"/>
        <end position="612"/>
    </location>
</feature>
<name>A0A821L4R9_9NEOP</name>
<keyword evidence="4" id="KW-0597">Phosphoprotein</keyword>
<feature type="coiled-coil region" evidence="7">
    <location>
        <begin position="673"/>
        <end position="736"/>
    </location>
</feature>
<gene>
    <name evidence="9" type="ORF">PMACD_LOCUS316</name>
</gene>
<evidence type="ECO:0000259" key="8">
    <source>
        <dbReference type="Pfam" id="PF05010"/>
    </source>
</evidence>
<dbReference type="GO" id="GO:0005737">
    <property type="term" value="C:cytoplasm"/>
    <property type="evidence" value="ECO:0007669"/>
    <property type="project" value="TreeGrafter"/>
</dbReference>
<organism evidence="9 10">
    <name type="scientific">Pieris macdunnoughi</name>
    <dbReference type="NCBI Taxonomy" id="345717"/>
    <lineage>
        <taxon>Eukaryota</taxon>
        <taxon>Metazoa</taxon>
        <taxon>Ecdysozoa</taxon>
        <taxon>Arthropoda</taxon>
        <taxon>Hexapoda</taxon>
        <taxon>Insecta</taxon>
        <taxon>Pterygota</taxon>
        <taxon>Neoptera</taxon>
        <taxon>Endopterygota</taxon>
        <taxon>Lepidoptera</taxon>
        <taxon>Glossata</taxon>
        <taxon>Ditrysia</taxon>
        <taxon>Papilionoidea</taxon>
        <taxon>Pieridae</taxon>
        <taxon>Pierinae</taxon>
        <taxon>Pieris</taxon>
    </lineage>
</organism>
<evidence type="ECO:0000313" key="9">
    <source>
        <dbReference type="EMBL" id="CAF4745457.1"/>
    </source>
</evidence>
<evidence type="ECO:0000256" key="4">
    <source>
        <dbReference type="ARBA" id="ARBA00022553"/>
    </source>
</evidence>
<comment type="similarity">
    <text evidence="2">Belongs to the TACC family.</text>
</comment>
<comment type="caution">
    <text evidence="9">The sequence shown here is derived from an EMBL/GenBank/DDBJ whole genome shotgun (WGS) entry which is preliminary data.</text>
</comment>
<evidence type="ECO:0000256" key="2">
    <source>
        <dbReference type="ARBA" id="ARBA00009423"/>
    </source>
</evidence>
<feature type="domain" description="Transforming acidic coiled-coil-containing protein C-terminal" evidence="8">
    <location>
        <begin position="574"/>
        <end position="768"/>
    </location>
</feature>
<keyword evidence="6" id="KW-0206">Cytoskeleton</keyword>
<keyword evidence="3" id="KW-0963">Cytoplasm</keyword>
<dbReference type="AlphaFoldDB" id="A0A821L4R9"/>
<evidence type="ECO:0000256" key="7">
    <source>
        <dbReference type="SAM" id="Coils"/>
    </source>
</evidence>
<accession>A0A821L4R9</accession>
<comment type="subcellular location">
    <subcellularLocation>
        <location evidence="1">Cytoplasm</location>
        <location evidence="1">Cytoskeleton</location>
    </subcellularLocation>
</comment>
<dbReference type="Gene3D" id="1.20.5.1700">
    <property type="match status" value="1"/>
</dbReference>
<dbReference type="Proteomes" id="UP000663880">
    <property type="component" value="Unassembled WGS sequence"/>
</dbReference>
<evidence type="ECO:0000256" key="1">
    <source>
        <dbReference type="ARBA" id="ARBA00004245"/>
    </source>
</evidence>
<dbReference type="PANTHER" id="PTHR13924">
    <property type="entry name" value="TRANSFORMING ACIDIC COILED-COIL CONTAINING PROTEIN 1/2"/>
    <property type="match status" value="1"/>
</dbReference>
<sequence>MARVEPMDLDVIESDFENKENTFHINNALPRSPCFEKVHEYLDVSEVKHLCSFTQRTSSMSKTFTANIDKKISYVEDHHIVNSNSNLTRSLNSTLANCNGLLKSPKSMPLQSITTSRCTDFNKNTIDKGSFDDKSNINLNIDGADMESLSLPSSSLGHTPEATTPIKDIPMKNSKRNCTLKESEIVNKSDVDCISADQSVLEDQSSIRVSTAAIESGMLHDNCTIYKKKTMDDLYTDIGDVKDNIINKIDLKNILQLIQATDSTEICNNTFDNQNIEKDVSKDNIVERLIVCVKNNKSLTNIINSDLKYQAHNSFQKHPVSISEPFYETKNIISEYNIFNDERVCLQPDILNENQILAFEGSSKKVSSTHFMYDHTPQEDFIQAALSKKEYESSAHNKKCDAQVENKTFNSSANLANDKNIMLNKLRLPNSTITGDNNLTEENWITDLKNDFNVEINVMKALDSNSTIINECDITKEVFEINFTETQEPLCITQKLDQDDLEVENINNSQSTCTVVLDNPFETKSKLLKSPLTTTGIEAKNDNNQVHNTQASVDHETYTELKVRKELTNRLSALESRVKTLEYENEDRLRKIKDLSNQISEKNEQKKNMVTVVEKYEWTIITLIAELEQSRKQHAEQRMLRIENHKELTGHLSILELSFNDLLSKYQKSKKIILSLKANEDCLKKALQESEDNQVKFQNIYEVLKQHAIERINYANQDLEKLKKGHQAQILKLQAMMKRKDLQISSLEDTIAQKTKANEELITICDDLLKLVG</sequence>
<dbReference type="InterPro" id="IPR007707">
    <property type="entry name" value="TACC_C"/>
</dbReference>
<dbReference type="GO" id="GO:0007052">
    <property type="term" value="P:mitotic spindle organization"/>
    <property type="evidence" value="ECO:0007669"/>
    <property type="project" value="InterPro"/>
</dbReference>
<keyword evidence="5 7" id="KW-0175">Coiled coil</keyword>
<dbReference type="GO" id="GO:0005856">
    <property type="term" value="C:cytoskeleton"/>
    <property type="evidence" value="ECO:0007669"/>
    <property type="project" value="UniProtKB-SubCell"/>
</dbReference>
<keyword evidence="10" id="KW-1185">Reference proteome</keyword>
<dbReference type="InterPro" id="IPR039915">
    <property type="entry name" value="TACC"/>
</dbReference>
<dbReference type="EMBL" id="CAJOBZ010000001">
    <property type="protein sequence ID" value="CAF4745457.1"/>
    <property type="molecule type" value="Genomic_DNA"/>
</dbReference>